<keyword evidence="3 6" id="KW-0547">Nucleotide-binding</keyword>
<dbReference type="SUPFAM" id="SSF52540">
    <property type="entry name" value="P-loop containing nucleoside triphosphate hydrolases"/>
    <property type="match status" value="1"/>
</dbReference>
<dbReference type="CDD" id="cd14858">
    <property type="entry name" value="TrmE_N"/>
    <property type="match status" value="1"/>
</dbReference>
<dbReference type="InterPro" id="IPR025867">
    <property type="entry name" value="MnmE_helical"/>
</dbReference>
<keyword evidence="4 6" id="KW-0630">Potassium</keyword>
<dbReference type="InterPro" id="IPR027368">
    <property type="entry name" value="MnmE_dom2"/>
</dbReference>
<feature type="domain" description="G" evidence="8">
    <location>
        <begin position="223"/>
        <end position="336"/>
    </location>
</feature>
<dbReference type="GO" id="GO:0003924">
    <property type="term" value="F:GTPase activity"/>
    <property type="evidence" value="ECO:0007669"/>
    <property type="project" value="UniProtKB-UniRule"/>
</dbReference>
<feature type="binding site" evidence="6">
    <location>
        <position position="125"/>
    </location>
    <ligand>
        <name>(6S)-5-formyl-5,6,7,8-tetrahydrofolate</name>
        <dbReference type="ChEBI" id="CHEBI:57457"/>
    </ligand>
</feature>
<dbReference type="InterPro" id="IPR027266">
    <property type="entry name" value="TrmE/GcvT-like"/>
</dbReference>
<evidence type="ECO:0000256" key="3">
    <source>
        <dbReference type="ARBA" id="ARBA00022741"/>
    </source>
</evidence>
<dbReference type="GO" id="GO:0002098">
    <property type="term" value="P:tRNA wobble uridine modification"/>
    <property type="evidence" value="ECO:0007669"/>
    <property type="project" value="TreeGrafter"/>
</dbReference>
<dbReference type="STRING" id="1703779.AMJ83_04490"/>
<feature type="binding site" evidence="6">
    <location>
        <begin position="231"/>
        <end position="236"/>
    </location>
    <ligand>
        <name>GTP</name>
        <dbReference type="ChEBI" id="CHEBI:37565"/>
    </ligand>
</feature>
<evidence type="ECO:0000256" key="6">
    <source>
        <dbReference type="HAMAP-Rule" id="MF_00379"/>
    </source>
</evidence>
<keyword evidence="2 6" id="KW-0819">tRNA processing</keyword>
<dbReference type="GO" id="GO:0005829">
    <property type="term" value="C:cytosol"/>
    <property type="evidence" value="ECO:0007669"/>
    <property type="project" value="TreeGrafter"/>
</dbReference>
<keyword evidence="6" id="KW-0963">Cytoplasm</keyword>
<comment type="caution">
    <text evidence="6">Lacks conserved residue(s) required for the propagation of feature annotation.</text>
</comment>
<evidence type="ECO:0000256" key="4">
    <source>
        <dbReference type="ARBA" id="ARBA00022958"/>
    </source>
</evidence>
<dbReference type="InterPro" id="IPR027417">
    <property type="entry name" value="P-loop_NTPase"/>
</dbReference>
<evidence type="ECO:0000259" key="9">
    <source>
        <dbReference type="Pfam" id="PF10396"/>
    </source>
</evidence>
<keyword evidence="6" id="KW-0479">Metal-binding</keyword>
<feature type="domain" description="MnmE helical" evidence="10">
    <location>
        <begin position="128"/>
        <end position="445"/>
    </location>
</feature>
<dbReference type="Pfam" id="PF12631">
    <property type="entry name" value="MnmE_helical"/>
    <property type="match status" value="1"/>
</dbReference>
<gene>
    <name evidence="6" type="primary">mnmE</name>
    <name evidence="6" type="synonym">trmE</name>
    <name evidence="11" type="ORF">AMJ83_04490</name>
</gene>
<dbReference type="InterPro" id="IPR004520">
    <property type="entry name" value="GTPase_MnmE"/>
</dbReference>
<proteinExistence type="inferred from homology"/>
<comment type="subunit">
    <text evidence="6">Homodimer. Heterotetramer of two MnmE and two MnmG subunits.</text>
</comment>
<comment type="subcellular location">
    <subcellularLocation>
        <location evidence="6">Cytoplasm</location>
    </subcellularLocation>
</comment>
<evidence type="ECO:0000256" key="5">
    <source>
        <dbReference type="ARBA" id="ARBA00023134"/>
    </source>
</evidence>
<dbReference type="GO" id="GO:0005525">
    <property type="term" value="F:GTP binding"/>
    <property type="evidence" value="ECO:0007669"/>
    <property type="project" value="UniProtKB-UniRule"/>
</dbReference>
<evidence type="ECO:0000259" key="10">
    <source>
        <dbReference type="Pfam" id="PF12631"/>
    </source>
</evidence>
<name>A0A0S8FV42_UNCW3</name>
<reference evidence="11 12" key="1">
    <citation type="journal article" date="2015" name="Microbiome">
        <title>Genomic resolution of linkages in carbon, nitrogen, and sulfur cycling among widespread estuary sediment bacteria.</title>
        <authorList>
            <person name="Baker B.J."/>
            <person name="Lazar C.S."/>
            <person name="Teske A.P."/>
            <person name="Dick G.J."/>
        </authorList>
    </citation>
    <scope>NUCLEOTIDE SEQUENCE [LARGE SCALE GENOMIC DNA]</scope>
    <source>
        <strain evidence="11">SM23_42</strain>
    </source>
</reference>
<dbReference type="AlphaFoldDB" id="A0A0S8FV42"/>
<evidence type="ECO:0000313" key="11">
    <source>
        <dbReference type="EMBL" id="KPK63938.1"/>
    </source>
</evidence>
<organism evidence="11 12">
    <name type="scientific">candidate division WOR_3 bacterium SM23_42</name>
    <dbReference type="NCBI Taxonomy" id="1703779"/>
    <lineage>
        <taxon>Bacteria</taxon>
        <taxon>Bacteria division WOR-3</taxon>
    </lineage>
</organism>
<feature type="binding site" evidence="6">
    <location>
        <position position="86"/>
    </location>
    <ligand>
        <name>(6S)-5-formyl-5,6,7,8-tetrahydrofolate</name>
        <dbReference type="ChEBI" id="CHEBI:57457"/>
    </ligand>
</feature>
<comment type="function">
    <text evidence="6">Exhibits a very high intrinsic GTPase hydrolysis rate. Involved in the addition of a carboxymethylaminomethyl (cmnm) group at the wobble position (U34) of certain tRNAs, forming tRNA-cmnm(5)s(2)U34.</text>
</comment>
<comment type="cofactor">
    <cofactor evidence="6">
        <name>K(+)</name>
        <dbReference type="ChEBI" id="CHEBI:29103"/>
    </cofactor>
    <text evidence="6">Binds 1 potassium ion per subunit.</text>
</comment>
<dbReference type="Gene3D" id="3.30.1360.120">
    <property type="entry name" value="Probable tRNA modification gtpase trme, domain 1"/>
    <property type="match status" value="1"/>
</dbReference>
<dbReference type="Gene3D" id="1.20.120.430">
    <property type="entry name" value="tRNA modification GTPase MnmE domain 2"/>
    <property type="match status" value="1"/>
</dbReference>
<dbReference type="Pfam" id="PF10396">
    <property type="entry name" value="TrmE_N"/>
    <property type="match status" value="1"/>
</dbReference>
<dbReference type="InterPro" id="IPR018948">
    <property type="entry name" value="GTP-bd_TrmE_N"/>
</dbReference>
<evidence type="ECO:0000313" key="12">
    <source>
        <dbReference type="Proteomes" id="UP000051373"/>
    </source>
</evidence>
<feature type="domain" description="GTP-binding protein TrmE N-terminal" evidence="9">
    <location>
        <begin position="6"/>
        <end position="125"/>
    </location>
</feature>
<evidence type="ECO:0000256" key="7">
    <source>
        <dbReference type="RuleBase" id="RU003313"/>
    </source>
</evidence>
<dbReference type="InterPro" id="IPR031168">
    <property type="entry name" value="G_TrmE"/>
</dbReference>
<dbReference type="InterPro" id="IPR005225">
    <property type="entry name" value="Small_GTP-bd"/>
</dbReference>
<dbReference type="Gene3D" id="3.40.50.300">
    <property type="entry name" value="P-loop containing nucleotide triphosphate hydrolases"/>
    <property type="match status" value="1"/>
</dbReference>
<dbReference type="NCBIfam" id="TIGR00450">
    <property type="entry name" value="mnmE_trmE_thdF"/>
    <property type="match status" value="1"/>
</dbReference>
<dbReference type="PANTHER" id="PTHR42714:SF2">
    <property type="entry name" value="TRNA MODIFICATION GTPASE GTPBP3, MITOCHONDRIAL"/>
    <property type="match status" value="1"/>
</dbReference>
<dbReference type="CDD" id="cd04164">
    <property type="entry name" value="trmE"/>
    <property type="match status" value="1"/>
</dbReference>
<dbReference type="PANTHER" id="PTHR42714">
    <property type="entry name" value="TRNA MODIFICATION GTPASE GTPBP3"/>
    <property type="match status" value="1"/>
</dbReference>
<dbReference type="EC" id="3.6.-.-" evidence="6"/>
<feature type="binding site" evidence="6">
    <location>
        <begin position="275"/>
        <end position="278"/>
    </location>
    <ligand>
        <name>GTP</name>
        <dbReference type="ChEBI" id="CHEBI:37565"/>
    </ligand>
</feature>
<evidence type="ECO:0000259" key="8">
    <source>
        <dbReference type="Pfam" id="PF01926"/>
    </source>
</evidence>
<dbReference type="GO" id="GO:0046872">
    <property type="term" value="F:metal ion binding"/>
    <property type="evidence" value="ECO:0007669"/>
    <property type="project" value="UniProtKB-KW"/>
</dbReference>
<feature type="binding site" evidence="6">
    <location>
        <position position="448"/>
    </location>
    <ligand>
        <name>(6S)-5-formyl-5,6,7,8-tetrahydrofolate</name>
        <dbReference type="ChEBI" id="CHEBI:57457"/>
    </ligand>
</feature>
<evidence type="ECO:0000256" key="1">
    <source>
        <dbReference type="ARBA" id="ARBA00011043"/>
    </source>
</evidence>
<dbReference type="EMBL" id="LJUJ01000007">
    <property type="protein sequence ID" value="KPK63938.1"/>
    <property type="molecule type" value="Genomic_DNA"/>
</dbReference>
<comment type="similarity">
    <text evidence="1 6 7">Belongs to the TRAFAC class TrmE-Era-EngA-EngB-Septin-like GTPase superfamily. TrmE GTPase family.</text>
</comment>
<protein>
    <recommendedName>
        <fullName evidence="6">tRNA modification GTPase MnmE</fullName>
        <ecNumber evidence="6">3.6.-.-</ecNumber>
    </recommendedName>
</protein>
<dbReference type="GO" id="GO:0030488">
    <property type="term" value="P:tRNA methylation"/>
    <property type="evidence" value="ECO:0007669"/>
    <property type="project" value="TreeGrafter"/>
</dbReference>
<keyword evidence="6" id="KW-0460">Magnesium</keyword>
<dbReference type="PATRIC" id="fig|1703779.3.peg.988"/>
<comment type="caution">
    <text evidence="11">The sequence shown here is derived from an EMBL/GenBank/DDBJ whole genome shotgun (WGS) entry which is preliminary data.</text>
</comment>
<dbReference type="Proteomes" id="UP000051373">
    <property type="component" value="Unassembled WGS sequence"/>
</dbReference>
<feature type="binding site" evidence="6">
    <location>
        <position position="256"/>
    </location>
    <ligand>
        <name>Mg(2+)</name>
        <dbReference type="ChEBI" id="CHEBI:18420"/>
    </ligand>
</feature>
<dbReference type="InterPro" id="IPR006073">
    <property type="entry name" value="GTP-bd"/>
</dbReference>
<keyword evidence="5 6" id="KW-0342">GTP-binding</keyword>
<accession>A0A0S8FV42</accession>
<keyword evidence="6" id="KW-0378">Hydrolase</keyword>
<sequence length="448" mass="50262">MNPNDTIVACTTPPGYSSVAVVRLSGEQAIPLLREIFISTQSTAVFQAQRVYHGIVMDPKTNETIDMALATIFYKPNSYTGEDVVELSCHGNPLIVDRIIRILINLKARIAARGEFTKRALINGKIDLIQAEAVLDTVYASCEQARRLAMLQYEGKLSEKIYEIRARLVDLLFLIEADIDFPDEEDVRYDQTKFSRDLEDMISTIGELLKGASLGLKIKEGYKVLILGRANVGKSTLFNWLVGHDRAIVHEQPGTTRDFLEQGVQIGGIYITLYDTAGILSRATGPDEIAQQRTKALIETADLILLMFDGSESMNEEDVYLYDRVKHKSKLLLVNKIDLNVRLGNQQILSDSIKLSAKTGENIDALEDSIKRILLPQEFRNDVLITRHRHIDALTEARKCLIDARNAPTSETCAYELHCALNEVGELTGQVMRKEILDRIFDEFCVGK</sequence>
<feature type="binding site" evidence="6">
    <location>
        <position position="23"/>
    </location>
    <ligand>
        <name>(6S)-5-formyl-5,6,7,8-tetrahydrofolate</name>
        <dbReference type="ChEBI" id="CHEBI:57457"/>
    </ligand>
</feature>
<dbReference type="HAMAP" id="MF_00379">
    <property type="entry name" value="GTPase_MnmE"/>
    <property type="match status" value="1"/>
</dbReference>
<dbReference type="Pfam" id="PF01926">
    <property type="entry name" value="MMR_HSR1"/>
    <property type="match status" value="1"/>
</dbReference>
<dbReference type="NCBIfam" id="TIGR00231">
    <property type="entry name" value="small_GTP"/>
    <property type="match status" value="1"/>
</dbReference>
<evidence type="ECO:0000256" key="2">
    <source>
        <dbReference type="ARBA" id="ARBA00022694"/>
    </source>
</evidence>
<feature type="binding site" evidence="6">
    <location>
        <position position="235"/>
    </location>
    <ligand>
        <name>Mg(2+)</name>
        <dbReference type="ChEBI" id="CHEBI:18420"/>
    </ligand>
</feature>